<keyword evidence="3 7" id="KW-0812">Transmembrane</keyword>
<reference evidence="8" key="1">
    <citation type="submission" date="2021-02" db="EMBL/GenBank/DDBJ databases">
        <authorList>
            <person name="Dougan E. K."/>
            <person name="Rhodes N."/>
            <person name="Thang M."/>
            <person name="Chan C."/>
        </authorList>
    </citation>
    <scope>NUCLEOTIDE SEQUENCE</scope>
</reference>
<evidence type="ECO:0000313" key="9">
    <source>
        <dbReference type="Proteomes" id="UP000604046"/>
    </source>
</evidence>
<dbReference type="AlphaFoldDB" id="A0A812U4N5"/>
<feature type="transmembrane region" description="Helical" evidence="7">
    <location>
        <begin position="301"/>
        <end position="322"/>
    </location>
</feature>
<accession>A0A812U4N5</accession>
<feature type="compositionally biased region" description="Basic and acidic residues" evidence="6">
    <location>
        <begin position="530"/>
        <end position="548"/>
    </location>
</feature>
<sequence>MAQAAASRGSSRSPRRSWAQRVLKGAVALRTNDGASACCFAMNGRWWQTPGAKSGENPLSDYDRDAILAQNPLSLDLVQLNEHVVTCDSQDSQTPVPKPPPAEWYEETLKRRPHFAKELAKHQRRRSETVLLQRAYVEMICRSEEQARRILSSVSDLCYFVLTRSDASEEYSDIFDELNTDALPLTVMIFPDRKVGQPPLHFVLTHLFRGVGAEDLADLETRLAASGWTKPSGCCILWLCTRSFGALPSGFPKPVGFEVSEDNLTQRMYDQILTALACSPDQLAHLRSSGHPAANRQTSAPAAWCVFYGAGIIATLVLYGILQEGIMTVAYDGSLFQYSVFLVLCNRLAAVIFAVCMAAGKGESMTNAAPLWKYLIVSFSNVYASSCQYEALKYEHKTTKYNQMLYINLLSATVSLITLLATGELAPAVAFGFAHPQFWLDSALLSGSAVASQFFIYSQIKEFGALVFAATMNVRQVVSILISYLKYHNPVTQLQILGLALIFSALFYKSLAAMLEAPSKQEKQPILAPKTEEALETSKDKEDVGKVV</sequence>
<proteinExistence type="predicted"/>
<keyword evidence="4 7" id="KW-1133">Transmembrane helix</keyword>
<organism evidence="8 9">
    <name type="scientific">Symbiodinium natans</name>
    <dbReference type="NCBI Taxonomy" id="878477"/>
    <lineage>
        <taxon>Eukaryota</taxon>
        <taxon>Sar</taxon>
        <taxon>Alveolata</taxon>
        <taxon>Dinophyceae</taxon>
        <taxon>Suessiales</taxon>
        <taxon>Symbiodiniaceae</taxon>
        <taxon>Symbiodinium</taxon>
    </lineage>
</organism>
<evidence type="ECO:0000256" key="2">
    <source>
        <dbReference type="ARBA" id="ARBA00022448"/>
    </source>
</evidence>
<keyword evidence="5 7" id="KW-0472">Membrane</keyword>
<comment type="subcellular location">
    <subcellularLocation>
        <location evidence="1">Membrane</location>
        <topology evidence="1">Multi-pass membrane protein</topology>
    </subcellularLocation>
</comment>
<dbReference type="GO" id="GO:0005789">
    <property type="term" value="C:endoplasmic reticulum membrane"/>
    <property type="evidence" value="ECO:0007669"/>
    <property type="project" value="TreeGrafter"/>
</dbReference>
<dbReference type="GO" id="GO:0000139">
    <property type="term" value="C:Golgi membrane"/>
    <property type="evidence" value="ECO:0007669"/>
    <property type="project" value="TreeGrafter"/>
</dbReference>
<dbReference type="PANTHER" id="PTHR10778">
    <property type="entry name" value="SOLUTE CARRIER FAMILY 35 MEMBER B"/>
    <property type="match status" value="1"/>
</dbReference>
<dbReference type="OrthoDB" id="1601at2759"/>
<evidence type="ECO:0000256" key="3">
    <source>
        <dbReference type="ARBA" id="ARBA00022692"/>
    </source>
</evidence>
<dbReference type="EMBL" id="CAJNDS010002634">
    <property type="protein sequence ID" value="CAE7551350.1"/>
    <property type="molecule type" value="Genomic_DNA"/>
</dbReference>
<dbReference type="InterPro" id="IPR013657">
    <property type="entry name" value="SCL35B1-4/HUT1"/>
</dbReference>
<evidence type="ECO:0000256" key="4">
    <source>
        <dbReference type="ARBA" id="ARBA00022989"/>
    </source>
</evidence>
<keyword evidence="9" id="KW-1185">Reference proteome</keyword>
<name>A0A812U4N5_9DINO</name>
<dbReference type="GO" id="GO:0046964">
    <property type="term" value="F:3'-phosphoadenosine 5'-phosphosulfate transmembrane transporter activity"/>
    <property type="evidence" value="ECO:0007669"/>
    <property type="project" value="TreeGrafter"/>
</dbReference>
<comment type="caution">
    <text evidence="8">The sequence shown here is derived from an EMBL/GenBank/DDBJ whole genome shotgun (WGS) entry which is preliminary data.</text>
</comment>
<dbReference type="Proteomes" id="UP000604046">
    <property type="component" value="Unassembled WGS sequence"/>
</dbReference>
<evidence type="ECO:0000256" key="7">
    <source>
        <dbReference type="SAM" id="Phobius"/>
    </source>
</evidence>
<feature type="transmembrane region" description="Helical" evidence="7">
    <location>
        <begin position="496"/>
        <end position="515"/>
    </location>
</feature>
<evidence type="ECO:0000256" key="6">
    <source>
        <dbReference type="SAM" id="MobiDB-lite"/>
    </source>
</evidence>
<evidence type="ECO:0000256" key="1">
    <source>
        <dbReference type="ARBA" id="ARBA00004141"/>
    </source>
</evidence>
<gene>
    <name evidence="8" type="primary">slc35b2</name>
    <name evidence="8" type="ORF">SNAT2548_LOCUS30962</name>
</gene>
<keyword evidence="2" id="KW-0813">Transport</keyword>
<evidence type="ECO:0000313" key="8">
    <source>
        <dbReference type="EMBL" id="CAE7551350.1"/>
    </source>
</evidence>
<dbReference type="PANTHER" id="PTHR10778:SF13">
    <property type="entry name" value="ADENOSINE 3'-PHOSPHO 5'-PHOSPHOSULFATE TRANSPORTER 1"/>
    <property type="match status" value="1"/>
</dbReference>
<protein>
    <submittedName>
        <fullName evidence="8">Slc35b2 protein</fullName>
    </submittedName>
</protein>
<feature type="region of interest" description="Disordered" evidence="6">
    <location>
        <begin position="518"/>
        <end position="548"/>
    </location>
</feature>
<dbReference type="Pfam" id="PF08449">
    <property type="entry name" value="UAA"/>
    <property type="match status" value="1"/>
</dbReference>
<feature type="transmembrane region" description="Helical" evidence="7">
    <location>
        <begin position="334"/>
        <end position="360"/>
    </location>
</feature>
<evidence type="ECO:0000256" key="5">
    <source>
        <dbReference type="ARBA" id="ARBA00023136"/>
    </source>
</evidence>
<feature type="transmembrane region" description="Helical" evidence="7">
    <location>
        <begin position="404"/>
        <end position="426"/>
    </location>
</feature>